<proteinExistence type="predicted"/>
<keyword evidence="2" id="KW-0175">Coiled coil</keyword>
<dbReference type="Proteomes" id="UP000585614">
    <property type="component" value="Unassembled WGS sequence"/>
</dbReference>
<evidence type="ECO:0000256" key="4">
    <source>
        <dbReference type="SAM" id="MobiDB-lite"/>
    </source>
</evidence>
<gene>
    <name evidence="6" type="ORF">mRhiFer1_006193</name>
</gene>
<dbReference type="InterPro" id="IPR006933">
    <property type="entry name" value="HAP1_N"/>
</dbReference>
<dbReference type="InterPro" id="IPR051946">
    <property type="entry name" value="Intracell_Traff-Reg"/>
</dbReference>
<name>A0A7J7TD19_RHIFE</name>
<dbReference type="GO" id="GO:0022008">
    <property type="term" value="P:neurogenesis"/>
    <property type="evidence" value="ECO:0007669"/>
    <property type="project" value="TreeGrafter"/>
</dbReference>
<feature type="compositionally biased region" description="Basic and acidic residues" evidence="4">
    <location>
        <begin position="1"/>
        <end position="16"/>
    </location>
</feature>
<dbReference type="GO" id="GO:0031410">
    <property type="term" value="C:cytoplasmic vesicle"/>
    <property type="evidence" value="ECO:0007669"/>
    <property type="project" value="TreeGrafter"/>
</dbReference>
<evidence type="ECO:0000259" key="5">
    <source>
        <dbReference type="Pfam" id="PF04849"/>
    </source>
</evidence>
<dbReference type="EMBL" id="JACAGC010000020">
    <property type="protein sequence ID" value="KAF6298666.1"/>
    <property type="molecule type" value="Genomic_DNA"/>
</dbReference>
<evidence type="ECO:0000256" key="1">
    <source>
        <dbReference type="ARBA" id="ARBA00004173"/>
    </source>
</evidence>
<dbReference type="GO" id="GO:0006605">
    <property type="term" value="P:protein targeting"/>
    <property type="evidence" value="ECO:0007669"/>
    <property type="project" value="TreeGrafter"/>
</dbReference>
<evidence type="ECO:0000256" key="2">
    <source>
        <dbReference type="ARBA" id="ARBA00023054"/>
    </source>
</evidence>
<reference evidence="6 7" key="1">
    <citation type="journal article" date="2020" name="Nature">
        <title>Six reference-quality genomes reveal evolution of bat adaptations.</title>
        <authorList>
            <person name="Jebb D."/>
            <person name="Huang Z."/>
            <person name="Pippel M."/>
            <person name="Hughes G.M."/>
            <person name="Lavrichenko K."/>
            <person name="Devanna P."/>
            <person name="Winkler S."/>
            <person name="Jermiin L.S."/>
            <person name="Skirmuntt E.C."/>
            <person name="Katzourakis A."/>
            <person name="Burkitt-Gray L."/>
            <person name="Ray D.A."/>
            <person name="Sullivan K.A.M."/>
            <person name="Roscito J.G."/>
            <person name="Kirilenko B.M."/>
            <person name="Davalos L.M."/>
            <person name="Corthals A.P."/>
            <person name="Power M.L."/>
            <person name="Jones G."/>
            <person name="Ransome R.D."/>
            <person name="Dechmann D.K.N."/>
            <person name="Locatelli A.G."/>
            <person name="Puechmaille S.J."/>
            <person name="Fedrigo O."/>
            <person name="Jarvis E.D."/>
            <person name="Hiller M."/>
            <person name="Vernes S.C."/>
            <person name="Myers E.W."/>
            <person name="Teeling E.C."/>
        </authorList>
    </citation>
    <scope>NUCLEOTIDE SEQUENCE [LARGE SCALE GENOMIC DNA]</scope>
    <source>
        <strain evidence="6">MRhiFer1</strain>
        <tissue evidence="6">Lung</tissue>
    </source>
</reference>
<feature type="compositionally biased region" description="Low complexity" evidence="4">
    <location>
        <begin position="36"/>
        <end position="50"/>
    </location>
</feature>
<evidence type="ECO:0000256" key="3">
    <source>
        <dbReference type="ARBA" id="ARBA00023128"/>
    </source>
</evidence>
<dbReference type="GO" id="GO:0048311">
    <property type="term" value="P:mitochondrion distribution"/>
    <property type="evidence" value="ECO:0007669"/>
    <property type="project" value="TreeGrafter"/>
</dbReference>
<organism evidence="6 7">
    <name type="scientific">Rhinolophus ferrumequinum</name>
    <name type="common">Greater horseshoe bat</name>
    <dbReference type="NCBI Taxonomy" id="59479"/>
    <lineage>
        <taxon>Eukaryota</taxon>
        <taxon>Metazoa</taxon>
        <taxon>Chordata</taxon>
        <taxon>Craniata</taxon>
        <taxon>Vertebrata</taxon>
        <taxon>Euteleostomi</taxon>
        <taxon>Mammalia</taxon>
        <taxon>Eutheria</taxon>
        <taxon>Laurasiatheria</taxon>
        <taxon>Chiroptera</taxon>
        <taxon>Yinpterochiroptera</taxon>
        <taxon>Rhinolophoidea</taxon>
        <taxon>Rhinolophidae</taxon>
        <taxon>Rhinolophinae</taxon>
        <taxon>Rhinolophus</taxon>
    </lineage>
</organism>
<accession>A0A7J7TD19</accession>
<evidence type="ECO:0000313" key="7">
    <source>
        <dbReference type="Proteomes" id="UP000585614"/>
    </source>
</evidence>
<dbReference type="Pfam" id="PF04849">
    <property type="entry name" value="HAP1_N"/>
    <property type="match status" value="1"/>
</dbReference>
<dbReference type="GO" id="GO:0098957">
    <property type="term" value="P:anterograde axonal transport of mitochondrion"/>
    <property type="evidence" value="ECO:0007669"/>
    <property type="project" value="TreeGrafter"/>
</dbReference>
<keyword evidence="3" id="KW-0496">Mitochondrion</keyword>
<dbReference type="GO" id="GO:0030425">
    <property type="term" value="C:dendrite"/>
    <property type="evidence" value="ECO:0007669"/>
    <property type="project" value="TreeGrafter"/>
</dbReference>
<evidence type="ECO:0000313" key="6">
    <source>
        <dbReference type="EMBL" id="KAF6298666.1"/>
    </source>
</evidence>
<dbReference type="GO" id="GO:0047496">
    <property type="term" value="P:vesicle transport along microtubule"/>
    <property type="evidence" value="ECO:0007669"/>
    <property type="project" value="TreeGrafter"/>
</dbReference>
<dbReference type="GO" id="GO:0048011">
    <property type="term" value="P:neurotrophin TRK receptor signaling pathway"/>
    <property type="evidence" value="ECO:0007669"/>
    <property type="project" value="TreeGrafter"/>
</dbReference>
<dbReference type="GO" id="GO:0017022">
    <property type="term" value="F:myosin binding"/>
    <property type="evidence" value="ECO:0007669"/>
    <property type="project" value="TreeGrafter"/>
</dbReference>
<comment type="subcellular location">
    <subcellularLocation>
        <location evidence="1">Mitochondrion</location>
    </subcellularLocation>
</comment>
<dbReference type="GO" id="GO:1904115">
    <property type="term" value="C:axon cytoplasm"/>
    <property type="evidence" value="ECO:0007669"/>
    <property type="project" value="GOC"/>
</dbReference>
<dbReference type="PANTHER" id="PTHR15751">
    <property type="entry name" value="TRAFFICKING KINESIN-BINDING PROTEIN"/>
    <property type="match status" value="1"/>
</dbReference>
<dbReference type="GO" id="GO:0005739">
    <property type="term" value="C:mitochondrion"/>
    <property type="evidence" value="ECO:0007669"/>
    <property type="project" value="UniProtKB-SubCell"/>
</dbReference>
<dbReference type="GO" id="GO:0005102">
    <property type="term" value="F:signaling receptor binding"/>
    <property type="evidence" value="ECO:0007669"/>
    <property type="project" value="TreeGrafter"/>
</dbReference>
<dbReference type="PANTHER" id="PTHR15751:SF14">
    <property type="entry name" value="HUNTINGTIN-ASSOCIATED PROTEIN 1"/>
    <property type="match status" value="1"/>
</dbReference>
<feature type="region of interest" description="Disordered" evidence="4">
    <location>
        <begin position="1"/>
        <end position="71"/>
    </location>
</feature>
<dbReference type="AlphaFoldDB" id="A0A7J7TD19"/>
<feature type="domain" description="HAP1 N-terminal" evidence="5">
    <location>
        <begin position="62"/>
        <end position="198"/>
    </location>
</feature>
<protein>
    <recommendedName>
        <fullName evidence="5">HAP1 N-terminal domain-containing protein</fullName>
    </recommendedName>
</protein>
<sequence length="203" mass="22192">MPPEESRQGCAGDREGPGPGDPQQSPLHSRPLPVTLQSPLRRLNPSLLRLGRPDRQLDPDPGPFGPRATGLRTGEAAGVWKTPAAYIGRRPGVSDPEGAAFVRELEEARCPDRPPVSVKKISQEDVRVMLNLLEELFLSVWEIPETKTTFLMGGGVPLQRKRDLNTAARVGQSLVKQNSVLMEENSKLEGMLGSARQESDFTP</sequence>
<comment type="caution">
    <text evidence="6">The sequence shown here is derived from an EMBL/GenBank/DDBJ whole genome shotgun (WGS) entry which is preliminary data.</text>
</comment>